<dbReference type="EMBL" id="KN559483">
    <property type="protein sequence ID" value="KHJ86759.1"/>
    <property type="molecule type" value="Genomic_DNA"/>
</dbReference>
<dbReference type="Proteomes" id="UP000053660">
    <property type="component" value="Unassembled WGS sequence"/>
</dbReference>
<evidence type="ECO:0000256" key="1">
    <source>
        <dbReference type="SAM" id="MobiDB-lite"/>
    </source>
</evidence>
<reference evidence="2 3" key="1">
    <citation type="submission" date="2014-03" db="EMBL/GenBank/DDBJ databases">
        <title>Draft genome of the hookworm Oesophagostomum dentatum.</title>
        <authorList>
            <person name="Mitreva M."/>
        </authorList>
    </citation>
    <scope>NUCLEOTIDE SEQUENCE [LARGE SCALE GENOMIC DNA]</scope>
    <source>
        <strain evidence="2 3">OD-Hann</strain>
    </source>
</reference>
<name>A0A0B1SP84_OESDE</name>
<accession>A0A0B1SP84</accession>
<feature type="compositionally biased region" description="Basic and acidic residues" evidence="1">
    <location>
        <begin position="514"/>
        <end position="524"/>
    </location>
</feature>
<feature type="region of interest" description="Disordered" evidence="1">
    <location>
        <begin position="504"/>
        <end position="526"/>
    </location>
</feature>
<feature type="region of interest" description="Disordered" evidence="1">
    <location>
        <begin position="548"/>
        <end position="584"/>
    </location>
</feature>
<feature type="compositionally biased region" description="Basic residues" evidence="1">
    <location>
        <begin position="436"/>
        <end position="447"/>
    </location>
</feature>
<sequence>MGEDAQIDDPDEGYGLSPALDETEAFTEVEGCVEPTGLVYSVDGSYAPQSRCYGKEKFREITVDGAGSVRAASRESVVFRSGVFCDESRSILANVSRTSQFLVKQNGSTIRIPQPLDVPLKLEKSQVNRSKSSIRPPSAKRREISPIRVASPVESEVNPSRNAQVYDPLRKISSEARDSNSTLNSNLVRKETNLMNAVRNMISGNQRGPLSKASSSTAVFAAITRSGSSSTVSTGRDGLTNQVQYLQEAVAKMDFGNRAVAGCNRRTGFDDAENTQDSFAMTEPLIIQKAPSLSSGSSASTIEQARHSSPHALADAAIRDADQCSKALRSGALDFMMSRNVGTNTRRGETVCVKHHIITHRVEIPDHYRHYRRHSASLVPAMHKPEFRPFKLDNQPFFLDIDAIPQLNDIADVRNFALDGADARNANHDSRDHVAQRQRRAGGGKRGRPIVIGRAVHVRGRRYNRPASAHVIRSTAAQVLFCIAYYKASMIPFSWLFKEQEQKQDQTIPTTNEEAPKATEEHAVQTEAEPSMVDVGVIAKDEVEEETSMEARRYSCPDPPKHVRFRKNSGTGKPPFVGSGQKSDSTYSVVANKQKVMNVVRTSFSDWHSLVTEIIYDSNCSDYARALQKALARERNSHFYQLRSLKEELEDCRSESQRSEVRADIARFKQRWTGRHEGVLTRLNNQIARGGVWSQVQQLRTIYSALTAS</sequence>
<evidence type="ECO:0000313" key="2">
    <source>
        <dbReference type="EMBL" id="KHJ86759.1"/>
    </source>
</evidence>
<keyword evidence="3" id="KW-1185">Reference proteome</keyword>
<evidence type="ECO:0000313" key="3">
    <source>
        <dbReference type="Proteomes" id="UP000053660"/>
    </source>
</evidence>
<feature type="region of interest" description="Disordered" evidence="1">
    <location>
        <begin position="427"/>
        <end position="447"/>
    </location>
</feature>
<dbReference type="AlphaFoldDB" id="A0A0B1SP84"/>
<gene>
    <name evidence="2" type="ORF">OESDEN_13481</name>
</gene>
<dbReference type="OrthoDB" id="5843165at2759"/>
<proteinExistence type="predicted"/>
<organism evidence="2 3">
    <name type="scientific">Oesophagostomum dentatum</name>
    <name type="common">Nodular worm</name>
    <dbReference type="NCBI Taxonomy" id="61180"/>
    <lineage>
        <taxon>Eukaryota</taxon>
        <taxon>Metazoa</taxon>
        <taxon>Ecdysozoa</taxon>
        <taxon>Nematoda</taxon>
        <taxon>Chromadorea</taxon>
        <taxon>Rhabditida</taxon>
        <taxon>Rhabditina</taxon>
        <taxon>Rhabditomorpha</taxon>
        <taxon>Strongyloidea</taxon>
        <taxon>Strongylidae</taxon>
        <taxon>Oesophagostomum</taxon>
    </lineage>
</organism>
<protein>
    <submittedName>
        <fullName evidence="2">Uncharacterized protein</fullName>
    </submittedName>
</protein>
<feature type="compositionally biased region" description="Basic and acidic residues" evidence="1">
    <location>
        <begin position="549"/>
        <end position="561"/>
    </location>
</feature>